<dbReference type="Proteomes" id="UP001162891">
    <property type="component" value="Chromosome"/>
</dbReference>
<evidence type="ECO:0008006" key="4">
    <source>
        <dbReference type="Google" id="ProtNLM"/>
    </source>
</evidence>
<name>A0ABM7WQ41_9BACT</name>
<evidence type="ECO:0000256" key="1">
    <source>
        <dbReference type="SAM" id="SignalP"/>
    </source>
</evidence>
<keyword evidence="3" id="KW-1185">Reference proteome</keyword>
<keyword evidence="1" id="KW-0732">Signal</keyword>
<sequence length="410" mass="42109">MAGRGNIVRKTIGIAPVLVAALAACDSVPANAVTRCDSAVKMGAARTDILFVIDDSGSMSQEQQALKDSLYAFIAGLAGTGIQNDFQIGVTTTSVTDFDEQQAEYPASGPFASLSYRVPYPAGRLVAVDPAALTDPALAGKLLFGPPPAEFVGPRILPATSPTLQDDFKANVLVGILGSGKEQPFRAARRALEATGPGAPNEGFLRAGARLAIVFLSDEDDCSESAPPYDATTNDLCHAAATKANLLDPVSDLVSFLDGPIAGEARQPIVAVIAGYDRSTLAPTGCATSFDLPTRYTELLDALGPGRTIRASICEPMFDAALSSIANLLVPQTVPLEGAPPDWHMLVATVTKAGGEVVSCPVAAAGTPEAAAAGAVYTPPLEGGTATVTFQGACTLHRADQADLRLVCAG</sequence>
<evidence type="ECO:0000313" key="3">
    <source>
        <dbReference type="Proteomes" id="UP001162891"/>
    </source>
</evidence>
<evidence type="ECO:0000313" key="2">
    <source>
        <dbReference type="EMBL" id="BDG01568.1"/>
    </source>
</evidence>
<dbReference type="Gene3D" id="3.40.50.410">
    <property type="entry name" value="von Willebrand factor, type A domain"/>
    <property type="match status" value="1"/>
</dbReference>
<gene>
    <name evidence="2" type="ORF">AMOR_05640</name>
</gene>
<dbReference type="InterPro" id="IPR036465">
    <property type="entry name" value="vWFA_dom_sf"/>
</dbReference>
<reference evidence="3" key="1">
    <citation type="journal article" date="2022" name="Int. J. Syst. Evol. Microbiol.">
        <title>Anaeromyxobacter oryzae sp. nov., Anaeromyxobacter diazotrophicus sp. nov. and Anaeromyxobacter paludicola sp. nov., isolated from paddy soils.</title>
        <authorList>
            <person name="Itoh H."/>
            <person name="Xu Z."/>
            <person name="Mise K."/>
            <person name="Masuda Y."/>
            <person name="Ushijima N."/>
            <person name="Hayakawa C."/>
            <person name="Shiratori Y."/>
            <person name="Senoo K."/>
        </authorList>
    </citation>
    <scope>NUCLEOTIDE SEQUENCE [LARGE SCALE GENOMIC DNA]</scope>
    <source>
        <strain evidence="3">Red232</strain>
    </source>
</reference>
<protein>
    <recommendedName>
        <fullName evidence="4">VWFA domain-containing protein</fullName>
    </recommendedName>
</protein>
<accession>A0ABM7WQ41</accession>
<proteinExistence type="predicted"/>
<dbReference type="SUPFAM" id="SSF53300">
    <property type="entry name" value="vWA-like"/>
    <property type="match status" value="1"/>
</dbReference>
<feature type="signal peptide" evidence="1">
    <location>
        <begin position="1"/>
        <end position="32"/>
    </location>
</feature>
<organism evidence="2 3">
    <name type="scientific">Anaeromyxobacter oryzae</name>
    <dbReference type="NCBI Taxonomy" id="2918170"/>
    <lineage>
        <taxon>Bacteria</taxon>
        <taxon>Pseudomonadati</taxon>
        <taxon>Myxococcota</taxon>
        <taxon>Myxococcia</taxon>
        <taxon>Myxococcales</taxon>
        <taxon>Cystobacterineae</taxon>
        <taxon>Anaeromyxobacteraceae</taxon>
        <taxon>Anaeromyxobacter</taxon>
    </lineage>
</organism>
<dbReference type="EMBL" id="AP025591">
    <property type="protein sequence ID" value="BDG01568.1"/>
    <property type="molecule type" value="Genomic_DNA"/>
</dbReference>
<dbReference type="PROSITE" id="PS51257">
    <property type="entry name" value="PROKAR_LIPOPROTEIN"/>
    <property type="match status" value="1"/>
</dbReference>
<feature type="chain" id="PRO_5046340318" description="VWFA domain-containing protein" evidence="1">
    <location>
        <begin position="33"/>
        <end position="410"/>
    </location>
</feature>